<sequence>MSVHPPQDEEGRRWTTKEQNAMWVLKQQLGGDCWVQPVHRLDRATSGVVVYALNRESTRWLSDLMKGRNVHKEYFAFVRGYTNTVGVIDKPLDGAEAVSL</sequence>
<dbReference type="InterPro" id="IPR020103">
    <property type="entry name" value="PsdUridine_synth_cat_dom_sf"/>
</dbReference>
<comment type="caution">
    <text evidence="3">The sequence shown here is derived from an EMBL/GenBank/DDBJ whole genome shotgun (WGS) entry which is preliminary data.</text>
</comment>
<dbReference type="SUPFAM" id="SSF55120">
    <property type="entry name" value="Pseudouridine synthase"/>
    <property type="match status" value="1"/>
</dbReference>
<proteinExistence type="inferred from homology"/>
<evidence type="ECO:0000256" key="1">
    <source>
        <dbReference type="ARBA" id="ARBA00010876"/>
    </source>
</evidence>
<dbReference type="PANTHER" id="PTHR21600">
    <property type="entry name" value="MITOCHONDRIAL RNA PSEUDOURIDINE SYNTHASE"/>
    <property type="match status" value="1"/>
</dbReference>
<protein>
    <submittedName>
        <fullName evidence="3">Pseudouridine synthase</fullName>
    </submittedName>
</protein>
<dbReference type="Pfam" id="PF00849">
    <property type="entry name" value="PseudoU_synth_2"/>
    <property type="match status" value="1"/>
</dbReference>
<dbReference type="Proteomes" id="UP000815325">
    <property type="component" value="Unassembled WGS sequence"/>
</dbReference>
<dbReference type="EMBL" id="MU069609">
    <property type="protein sequence ID" value="KAF5837623.1"/>
    <property type="molecule type" value="Genomic_DNA"/>
</dbReference>
<reference evidence="3" key="1">
    <citation type="submission" date="2017-08" db="EMBL/GenBank/DDBJ databases">
        <authorList>
            <person name="Polle J.E."/>
            <person name="Barry K."/>
            <person name="Cushman J."/>
            <person name="Schmutz J."/>
            <person name="Tran D."/>
            <person name="Hathwaick L.T."/>
            <person name="Yim W.C."/>
            <person name="Jenkins J."/>
            <person name="Mckie-Krisberg Z.M."/>
            <person name="Prochnik S."/>
            <person name="Lindquist E."/>
            <person name="Dockter R.B."/>
            <person name="Adam C."/>
            <person name="Molina H."/>
            <person name="Bunkerborg J."/>
            <person name="Jin E."/>
            <person name="Buchheim M."/>
            <person name="Magnuson J."/>
        </authorList>
    </citation>
    <scope>NUCLEOTIDE SEQUENCE</scope>
    <source>
        <strain evidence="3">CCAP 19/18</strain>
    </source>
</reference>
<evidence type="ECO:0000313" key="4">
    <source>
        <dbReference type="Proteomes" id="UP000815325"/>
    </source>
</evidence>
<dbReference type="InterPro" id="IPR050188">
    <property type="entry name" value="RluA_PseudoU_synthase"/>
</dbReference>
<organism evidence="3 4">
    <name type="scientific">Dunaliella salina</name>
    <name type="common">Green alga</name>
    <name type="synonym">Protococcus salinus</name>
    <dbReference type="NCBI Taxonomy" id="3046"/>
    <lineage>
        <taxon>Eukaryota</taxon>
        <taxon>Viridiplantae</taxon>
        <taxon>Chlorophyta</taxon>
        <taxon>core chlorophytes</taxon>
        <taxon>Chlorophyceae</taxon>
        <taxon>CS clade</taxon>
        <taxon>Chlamydomonadales</taxon>
        <taxon>Dunaliellaceae</taxon>
        <taxon>Dunaliella</taxon>
    </lineage>
</organism>
<dbReference type="PANTHER" id="PTHR21600:SF87">
    <property type="entry name" value="RNA PSEUDOURIDYLATE SYNTHASE DOMAIN-CONTAINING PROTEIN 1"/>
    <property type="match status" value="1"/>
</dbReference>
<accession>A0ABQ7GSQ2</accession>
<keyword evidence="4" id="KW-1185">Reference proteome</keyword>
<dbReference type="Gene3D" id="3.30.2350.10">
    <property type="entry name" value="Pseudouridine synthase"/>
    <property type="match status" value="1"/>
</dbReference>
<feature type="domain" description="Pseudouridine synthase RsuA/RluA-like" evidence="2">
    <location>
        <begin position="27"/>
        <end position="93"/>
    </location>
</feature>
<comment type="similarity">
    <text evidence="1">Belongs to the pseudouridine synthase RluA family.</text>
</comment>
<dbReference type="InterPro" id="IPR006145">
    <property type="entry name" value="PsdUridine_synth_RsuA/RluA"/>
</dbReference>
<evidence type="ECO:0000313" key="3">
    <source>
        <dbReference type="EMBL" id="KAF5837623.1"/>
    </source>
</evidence>
<gene>
    <name evidence="3" type="ORF">DUNSADRAFT_4126</name>
</gene>
<name>A0ABQ7GSQ2_DUNSA</name>
<evidence type="ECO:0000259" key="2">
    <source>
        <dbReference type="Pfam" id="PF00849"/>
    </source>
</evidence>